<reference evidence="3" key="1">
    <citation type="submission" date="2013-07" db="EMBL/GenBank/DDBJ databases">
        <title>The genome of an arbuscular mycorrhizal fungus provides insights into the evolution of the oldest plant symbiosis.</title>
        <authorList>
            <consortium name="DOE Joint Genome Institute"/>
            <person name="Tisserant E."/>
            <person name="Malbreil M."/>
            <person name="Kuo A."/>
            <person name="Kohler A."/>
            <person name="Symeonidi A."/>
            <person name="Balestrini R."/>
            <person name="Charron P."/>
            <person name="Duensing N."/>
            <person name="Frei-dit-Frey N."/>
            <person name="Gianinazzi-Pearson V."/>
            <person name="Gilbert B."/>
            <person name="Handa Y."/>
            <person name="Hijri M."/>
            <person name="Kaul R."/>
            <person name="Kawaguchi M."/>
            <person name="Krajinski F."/>
            <person name="Lammers P."/>
            <person name="Lapierre D."/>
            <person name="Masclaux F.G."/>
            <person name="Murat C."/>
            <person name="Morin E."/>
            <person name="Ndikumana S."/>
            <person name="Pagni M."/>
            <person name="Petitpierre D."/>
            <person name="Requena N."/>
            <person name="Rosikiewicz P."/>
            <person name="Riley R."/>
            <person name="Saito K."/>
            <person name="San Clemente H."/>
            <person name="Shapiro H."/>
            <person name="van Tuinen D."/>
            <person name="Becard G."/>
            <person name="Bonfante P."/>
            <person name="Paszkowski U."/>
            <person name="Shachar-Hill Y."/>
            <person name="Young J.P."/>
            <person name="Sanders I.R."/>
            <person name="Henrissat B."/>
            <person name="Rensing S.A."/>
            <person name="Grigoriev I.V."/>
            <person name="Corradi N."/>
            <person name="Roux C."/>
            <person name="Martin F."/>
        </authorList>
    </citation>
    <scope>NUCLEOTIDE SEQUENCE</scope>
    <source>
        <strain evidence="3">DAOM 197198</strain>
    </source>
</reference>
<dbReference type="InterPro" id="IPR015797">
    <property type="entry name" value="NUDIX_hydrolase-like_dom_sf"/>
</dbReference>
<proteinExistence type="predicted"/>
<protein>
    <recommendedName>
        <fullName evidence="2">Nudix hydrolase domain-containing protein</fullName>
    </recommendedName>
</protein>
<evidence type="ECO:0000313" key="3">
    <source>
        <dbReference type="EMBL" id="ESA01960.1"/>
    </source>
</evidence>
<dbReference type="Gene3D" id="3.90.79.10">
    <property type="entry name" value="Nucleoside Triphosphate Pyrophosphohydrolase"/>
    <property type="match status" value="1"/>
</dbReference>
<evidence type="ECO:0000256" key="1">
    <source>
        <dbReference type="SAM" id="MobiDB-lite"/>
    </source>
</evidence>
<dbReference type="GO" id="GO:0003676">
    <property type="term" value="F:nucleic acid binding"/>
    <property type="evidence" value="ECO:0007669"/>
    <property type="project" value="InterPro"/>
</dbReference>
<accession>U9T1C1</accession>
<dbReference type="HOGENOM" id="CLU_873068_0_0_1"/>
<feature type="domain" description="Nudix hydrolase" evidence="2">
    <location>
        <begin position="177"/>
        <end position="237"/>
    </location>
</feature>
<dbReference type="SUPFAM" id="SSF55811">
    <property type="entry name" value="Nudix"/>
    <property type="match status" value="1"/>
</dbReference>
<dbReference type="EMBL" id="KI296072">
    <property type="protein sequence ID" value="ESA01960.1"/>
    <property type="molecule type" value="Genomic_DNA"/>
</dbReference>
<dbReference type="Pfam" id="PF00293">
    <property type="entry name" value="NUDIX"/>
    <property type="match status" value="1"/>
</dbReference>
<feature type="non-terminal residue" evidence="3">
    <location>
        <position position="319"/>
    </location>
</feature>
<evidence type="ECO:0000259" key="2">
    <source>
        <dbReference type="Pfam" id="PF00293"/>
    </source>
</evidence>
<dbReference type="CDD" id="cd02883">
    <property type="entry name" value="NUDIX_Hydrolase"/>
    <property type="match status" value="1"/>
</dbReference>
<dbReference type="SUPFAM" id="SSF57756">
    <property type="entry name" value="Retrovirus zinc finger-like domains"/>
    <property type="match status" value="1"/>
</dbReference>
<dbReference type="InterPro" id="IPR036875">
    <property type="entry name" value="Znf_CCHC_sf"/>
</dbReference>
<dbReference type="AlphaFoldDB" id="U9T1C1"/>
<organism evidence="3">
    <name type="scientific">Rhizophagus irregularis (strain DAOM 181602 / DAOM 197198 / MUCL 43194)</name>
    <name type="common">Arbuscular mycorrhizal fungus</name>
    <name type="synonym">Glomus intraradices</name>
    <dbReference type="NCBI Taxonomy" id="747089"/>
    <lineage>
        <taxon>Eukaryota</taxon>
        <taxon>Fungi</taxon>
        <taxon>Fungi incertae sedis</taxon>
        <taxon>Mucoromycota</taxon>
        <taxon>Glomeromycotina</taxon>
        <taxon>Glomeromycetes</taxon>
        <taxon>Glomerales</taxon>
        <taxon>Glomeraceae</taxon>
        <taxon>Rhizophagus</taxon>
    </lineage>
</organism>
<dbReference type="GO" id="GO:0008270">
    <property type="term" value="F:zinc ion binding"/>
    <property type="evidence" value="ECO:0007669"/>
    <property type="project" value="InterPro"/>
</dbReference>
<feature type="region of interest" description="Disordered" evidence="1">
    <location>
        <begin position="70"/>
        <end position="91"/>
    </location>
</feature>
<name>U9T1C1_RHIID</name>
<sequence length="319" mass="36826">MELDKIHEFIKGLRPEFVVPVQSAMPQIVEEAMEKTQALETAFSMGMNLSIVERKISEGITAALSQMYTETKPTNPTPNNNNNNNQNKNNSRCYVCRRTRHIVKNCRQRNNQQNNNNRNNNGRDLRNSFKLLNASLEGESANFRKPSNENSAKRVNWKDPLEEIRPIEKPIQLLKRPIYVLNILYNNFGIYLSKRLQKNKTMYNLWQVAGGKVENRESSLQAVLRETKEETALDIKKDECRTEPEKQGAWTITSFEQFQFMAKHNELTPTLVNYCTNILNQLIREEPAYLNQKERAEEALYGEAIVYGQPVNVLIDSGA</sequence>
<feature type="compositionally biased region" description="Low complexity" evidence="1">
    <location>
        <begin position="71"/>
        <end position="90"/>
    </location>
</feature>
<dbReference type="InterPro" id="IPR000086">
    <property type="entry name" value="NUDIX_hydrolase_dom"/>
</dbReference>
<gene>
    <name evidence="3" type="ORF">GLOINDRAFT_6982</name>
</gene>